<dbReference type="Proteomes" id="UP000325081">
    <property type="component" value="Unassembled WGS sequence"/>
</dbReference>
<feature type="compositionally biased region" description="Basic and acidic residues" evidence="1">
    <location>
        <begin position="124"/>
        <end position="137"/>
    </location>
</feature>
<proteinExistence type="predicted"/>
<dbReference type="EMBL" id="BKCP01012737">
    <property type="protein sequence ID" value="GER56694.1"/>
    <property type="molecule type" value="Genomic_DNA"/>
</dbReference>
<comment type="caution">
    <text evidence="2">The sequence shown here is derived from an EMBL/GenBank/DDBJ whole genome shotgun (WGS) entry which is preliminary data.</text>
</comment>
<gene>
    <name evidence="2" type="ORF">STAS_34430</name>
</gene>
<evidence type="ECO:0000313" key="2">
    <source>
        <dbReference type="EMBL" id="GER56694.1"/>
    </source>
</evidence>
<evidence type="ECO:0000313" key="3">
    <source>
        <dbReference type="Proteomes" id="UP000325081"/>
    </source>
</evidence>
<protein>
    <submittedName>
        <fullName evidence="2">Proline transporter 2</fullName>
    </submittedName>
</protein>
<feature type="region of interest" description="Disordered" evidence="1">
    <location>
        <begin position="124"/>
        <end position="145"/>
    </location>
</feature>
<sequence length="145" mass="16636">MYVGPQSRLLGAYPQKTCLLNIPVPIFADLHTITGAIYSPPGQTYDIRAHHWMIVTELDIDYSPPESIHELDDHHCRTSRPCFRPWIAGFDSVFIIIILTENRLSVETNCLHLNTTKFNLIDDRKRGKRGKPADSKSSRKYPFRA</sequence>
<organism evidence="2 3">
    <name type="scientific">Striga asiatica</name>
    <name type="common">Asiatic witchweed</name>
    <name type="synonym">Buchnera asiatica</name>
    <dbReference type="NCBI Taxonomy" id="4170"/>
    <lineage>
        <taxon>Eukaryota</taxon>
        <taxon>Viridiplantae</taxon>
        <taxon>Streptophyta</taxon>
        <taxon>Embryophyta</taxon>
        <taxon>Tracheophyta</taxon>
        <taxon>Spermatophyta</taxon>
        <taxon>Magnoliopsida</taxon>
        <taxon>eudicotyledons</taxon>
        <taxon>Gunneridae</taxon>
        <taxon>Pentapetalae</taxon>
        <taxon>asterids</taxon>
        <taxon>lamiids</taxon>
        <taxon>Lamiales</taxon>
        <taxon>Orobanchaceae</taxon>
        <taxon>Buchnereae</taxon>
        <taxon>Striga</taxon>
    </lineage>
</organism>
<keyword evidence="3" id="KW-1185">Reference proteome</keyword>
<name>A0A5A7RHP3_STRAF</name>
<accession>A0A5A7RHP3</accession>
<reference evidence="3" key="1">
    <citation type="journal article" date="2019" name="Curr. Biol.">
        <title>Genome Sequence of Striga asiatica Provides Insight into the Evolution of Plant Parasitism.</title>
        <authorList>
            <person name="Yoshida S."/>
            <person name="Kim S."/>
            <person name="Wafula E.K."/>
            <person name="Tanskanen J."/>
            <person name="Kim Y.M."/>
            <person name="Honaas L."/>
            <person name="Yang Z."/>
            <person name="Spallek T."/>
            <person name="Conn C.E."/>
            <person name="Ichihashi Y."/>
            <person name="Cheong K."/>
            <person name="Cui S."/>
            <person name="Der J.P."/>
            <person name="Gundlach H."/>
            <person name="Jiao Y."/>
            <person name="Hori C."/>
            <person name="Ishida J.K."/>
            <person name="Kasahara H."/>
            <person name="Kiba T."/>
            <person name="Kim M.S."/>
            <person name="Koo N."/>
            <person name="Laohavisit A."/>
            <person name="Lee Y.H."/>
            <person name="Lumba S."/>
            <person name="McCourt P."/>
            <person name="Mortimer J.C."/>
            <person name="Mutuku J.M."/>
            <person name="Nomura T."/>
            <person name="Sasaki-Sekimoto Y."/>
            <person name="Seto Y."/>
            <person name="Wang Y."/>
            <person name="Wakatake T."/>
            <person name="Sakakibara H."/>
            <person name="Demura T."/>
            <person name="Yamaguchi S."/>
            <person name="Yoneyama K."/>
            <person name="Manabe R.I."/>
            <person name="Nelson D.C."/>
            <person name="Schulman A.H."/>
            <person name="Timko M.P."/>
            <person name="dePamphilis C.W."/>
            <person name="Choi D."/>
            <person name="Shirasu K."/>
        </authorList>
    </citation>
    <scope>NUCLEOTIDE SEQUENCE [LARGE SCALE GENOMIC DNA]</scope>
    <source>
        <strain evidence="3">cv. UVA1</strain>
    </source>
</reference>
<evidence type="ECO:0000256" key="1">
    <source>
        <dbReference type="SAM" id="MobiDB-lite"/>
    </source>
</evidence>
<dbReference type="AlphaFoldDB" id="A0A5A7RHP3"/>